<gene>
    <name evidence="1" type="ORF">NG799_01415</name>
</gene>
<proteinExistence type="predicted"/>
<sequence length="75" mass="8404">MNNSSASVLDSIEIISIHLPKTAGSTFGRIILQQIYSPEQIYYDYESLPVKVKVVQEKIPSPTKVIHGHFAAIKY</sequence>
<organism evidence="1 2">
    <name type="scientific">Laspinema palackyanum D2a</name>
    <dbReference type="NCBI Taxonomy" id="2953684"/>
    <lineage>
        <taxon>Bacteria</taxon>
        <taxon>Bacillati</taxon>
        <taxon>Cyanobacteriota</taxon>
        <taxon>Cyanophyceae</taxon>
        <taxon>Oscillatoriophycideae</taxon>
        <taxon>Oscillatoriales</taxon>
        <taxon>Laspinemataceae</taxon>
        <taxon>Laspinema</taxon>
        <taxon>Laspinema palackyanum</taxon>
    </lineage>
</organism>
<name>A0ABT2MJR6_9CYAN</name>
<evidence type="ECO:0000313" key="2">
    <source>
        <dbReference type="Proteomes" id="UP001525890"/>
    </source>
</evidence>
<reference evidence="1 2" key="1">
    <citation type="journal article" date="2022" name="Front. Microbiol.">
        <title>High genomic differentiation and limited gene flow indicate recent cryptic speciation within the genus Laspinema (cyanobacteria).</title>
        <authorList>
            <person name="Stanojkovic A."/>
            <person name="Skoupy S."/>
            <person name="Skaloud P."/>
            <person name="Dvorak P."/>
        </authorList>
    </citation>
    <scope>NUCLEOTIDE SEQUENCE [LARGE SCALE GENOMIC DNA]</scope>
    <source>
        <strain evidence="1 2">D2a</strain>
    </source>
</reference>
<dbReference type="Proteomes" id="UP001525890">
    <property type="component" value="Unassembled WGS sequence"/>
</dbReference>
<keyword evidence="2" id="KW-1185">Reference proteome</keyword>
<comment type="caution">
    <text evidence="1">The sequence shown here is derived from an EMBL/GenBank/DDBJ whole genome shotgun (WGS) entry which is preliminary data.</text>
</comment>
<dbReference type="EMBL" id="JAMXFF010000002">
    <property type="protein sequence ID" value="MCT7964989.1"/>
    <property type="molecule type" value="Genomic_DNA"/>
</dbReference>
<accession>A0ABT2MJR6</accession>
<protein>
    <submittedName>
        <fullName evidence="1">Uncharacterized protein</fullName>
    </submittedName>
</protein>
<evidence type="ECO:0000313" key="1">
    <source>
        <dbReference type="EMBL" id="MCT7964989.1"/>
    </source>
</evidence>
<dbReference type="RefSeq" id="WP_368004745.1">
    <property type="nucleotide sequence ID" value="NZ_JAMXFF010000002.1"/>
</dbReference>